<dbReference type="Pfam" id="PF00126">
    <property type="entry name" value="HTH_1"/>
    <property type="match status" value="1"/>
</dbReference>
<sequence length="281" mass="31226">MDLNLLITFQAIYKHGSITRAADALEVTQPAVSAALKRLEAVVGKALFVRSGRSITPTGAAVALANKIAAPLAVLESIEQNQDVTKVYCNESLMHLVCDIDGLSFQEPPLSESQLLADIDSQKVDLVIDVASSKSRSHVVEDLFSEPVVCVCRNDHPSIGDSLTFEQYFKLEHIALNIRRNDMVMLEFLAERAMPPRRVKAQTGSLSSMLSLAATTNLIGASTVSLAKHMAPLLNLKVIDIPIQLRDVQFRMIYHRRFLNDEQHKATRQLIRNTIQNHQYQ</sequence>
<dbReference type="EMBL" id="JAKRRY010000022">
    <property type="protein sequence ID" value="MCW8347441.1"/>
    <property type="molecule type" value="Genomic_DNA"/>
</dbReference>
<accession>A0A9X3CPT4</accession>
<evidence type="ECO:0000313" key="7">
    <source>
        <dbReference type="Proteomes" id="UP001155587"/>
    </source>
</evidence>
<dbReference type="InterPro" id="IPR050389">
    <property type="entry name" value="LysR-type_TF"/>
</dbReference>
<protein>
    <submittedName>
        <fullName evidence="6">LysR family transcriptional regulator</fullName>
    </submittedName>
</protein>
<keyword evidence="7" id="KW-1185">Reference proteome</keyword>
<dbReference type="SUPFAM" id="SSF53850">
    <property type="entry name" value="Periplasmic binding protein-like II"/>
    <property type="match status" value="1"/>
</dbReference>
<dbReference type="PANTHER" id="PTHR30118">
    <property type="entry name" value="HTH-TYPE TRANSCRIPTIONAL REGULATOR LEUO-RELATED"/>
    <property type="match status" value="1"/>
</dbReference>
<dbReference type="GO" id="GO:0003677">
    <property type="term" value="F:DNA binding"/>
    <property type="evidence" value="ECO:0007669"/>
    <property type="project" value="UniProtKB-KW"/>
</dbReference>
<dbReference type="InterPro" id="IPR005119">
    <property type="entry name" value="LysR_subst-bd"/>
</dbReference>
<dbReference type="InterPro" id="IPR036390">
    <property type="entry name" value="WH_DNA-bd_sf"/>
</dbReference>
<gene>
    <name evidence="6" type="ORF">MD535_15685</name>
</gene>
<comment type="similarity">
    <text evidence="1">Belongs to the LysR transcriptional regulatory family.</text>
</comment>
<dbReference type="GO" id="GO:0003700">
    <property type="term" value="F:DNA-binding transcription factor activity"/>
    <property type="evidence" value="ECO:0007669"/>
    <property type="project" value="InterPro"/>
</dbReference>
<comment type="caution">
    <text evidence="6">The sequence shown here is derived from an EMBL/GenBank/DDBJ whole genome shotgun (WGS) entry which is preliminary data.</text>
</comment>
<dbReference type="Proteomes" id="UP001155587">
    <property type="component" value="Unassembled WGS sequence"/>
</dbReference>
<dbReference type="Gene3D" id="3.40.190.10">
    <property type="entry name" value="Periplasmic binding protein-like II"/>
    <property type="match status" value="2"/>
</dbReference>
<dbReference type="Pfam" id="PF03466">
    <property type="entry name" value="LysR_substrate"/>
    <property type="match status" value="1"/>
</dbReference>
<keyword evidence="4" id="KW-0804">Transcription</keyword>
<name>A0A9X3CPT4_9VIBR</name>
<dbReference type="AlphaFoldDB" id="A0A9X3CPT4"/>
<dbReference type="RefSeq" id="WP_265675969.1">
    <property type="nucleotide sequence ID" value="NZ_JAKRRY010000022.1"/>
</dbReference>
<dbReference type="SUPFAM" id="SSF46785">
    <property type="entry name" value="Winged helix' DNA-binding domain"/>
    <property type="match status" value="1"/>
</dbReference>
<reference evidence="6" key="1">
    <citation type="submission" date="2022-02" db="EMBL/GenBank/DDBJ databases">
        <title>Vibrio sp. nov, a new bacterium isolated from seawater.</title>
        <authorList>
            <person name="Yuan Y."/>
        </authorList>
    </citation>
    <scope>NUCLEOTIDE SEQUENCE</scope>
    <source>
        <strain evidence="6">ZSDZ65</strain>
    </source>
</reference>
<dbReference type="PROSITE" id="PS50931">
    <property type="entry name" value="HTH_LYSR"/>
    <property type="match status" value="1"/>
</dbReference>
<evidence type="ECO:0000256" key="1">
    <source>
        <dbReference type="ARBA" id="ARBA00009437"/>
    </source>
</evidence>
<dbReference type="InterPro" id="IPR036388">
    <property type="entry name" value="WH-like_DNA-bd_sf"/>
</dbReference>
<feature type="domain" description="HTH lysR-type" evidence="5">
    <location>
        <begin position="1"/>
        <end position="58"/>
    </location>
</feature>
<dbReference type="Gene3D" id="1.10.10.10">
    <property type="entry name" value="Winged helix-like DNA-binding domain superfamily/Winged helix DNA-binding domain"/>
    <property type="match status" value="1"/>
</dbReference>
<evidence type="ECO:0000259" key="5">
    <source>
        <dbReference type="PROSITE" id="PS50931"/>
    </source>
</evidence>
<keyword evidence="2" id="KW-0805">Transcription regulation</keyword>
<organism evidence="6 7">
    <name type="scientific">Vibrio qingdaonensis</name>
    <dbReference type="NCBI Taxonomy" id="2829491"/>
    <lineage>
        <taxon>Bacteria</taxon>
        <taxon>Pseudomonadati</taxon>
        <taxon>Pseudomonadota</taxon>
        <taxon>Gammaproteobacteria</taxon>
        <taxon>Vibrionales</taxon>
        <taxon>Vibrionaceae</taxon>
        <taxon>Vibrio</taxon>
    </lineage>
</organism>
<evidence type="ECO:0000256" key="2">
    <source>
        <dbReference type="ARBA" id="ARBA00023015"/>
    </source>
</evidence>
<dbReference type="PANTHER" id="PTHR30118:SF6">
    <property type="entry name" value="HTH-TYPE TRANSCRIPTIONAL REGULATOR LEUO"/>
    <property type="match status" value="1"/>
</dbReference>
<dbReference type="PRINTS" id="PR00039">
    <property type="entry name" value="HTHLYSR"/>
</dbReference>
<evidence type="ECO:0000313" key="6">
    <source>
        <dbReference type="EMBL" id="MCW8347441.1"/>
    </source>
</evidence>
<keyword evidence="3" id="KW-0238">DNA-binding</keyword>
<proteinExistence type="inferred from homology"/>
<evidence type="ECO:0000256" key="4">
    <source>
        <dbReference type="ARBA" id="ARBA00023163"/>
    </source>
</evidence>
<evidence type="ECO:0000256" key="3">
    <source>
        <dbReference type="ARBA" id="ARBA00023125"/>
    </source>
</evidence>
<dbReference type="InterPro" id="IPR000847">
    <property type="entry name" value="LysR_HTH_N"/>
</dbReference>